<evidence type="ECO:0000313" key="2">
    <source>
        <dbReference type="Proteomes" id="UP000070299"/>
    </source>
</evidence>
<accession>A0A148KLZ9</accession>
<gene>
    <name evidence="1" type="ORF">AX660_21655</name>
</gene>
<name>A0A148KLZ9_9ALTE</name>
<keyword evidence="2" id="KW-1185">Reference proteome</keyword>
<comment type="caution">
    <text evidence="1">The sequence shown here is derived from an EMBL/GenBank/DDBJ whole genome shotgun (WGS) entry which is preliminary data.</text>
</comment>
<dbReference type="STRING" id="1799789.AX660_21655"/>
<dbReference type="OrthoDB" id="6388784at2"/>
<sequence length="273" mass="30642">MILRRVIQHFRNQEWTAIGIDFLIVVVGVFMGIQVSNWNQAQTDKHLGEKFTERLKADLVVEAWNYAALIEYLVDVQSNTDKALAGLQGTIDISDEQLLIAAYRATQFNAGIRQRTTYDELISTGKIGFIADKTLVNTALLIYDTRILDQVNDEGVNSAYRVTFRKSLPVAIQDSVGQHCGDRFVPTGDFNDIKNQLNYPCSTNLSAQQIELAVKLLRDNPAIVENLRLRAMDVRTQHNNLVISNQDIFEALKNIKNAATPQKTMTSDTSPAQ</sequence>
<dbReference type="Proteomes" id="UP000070299">
    <property type="component" value="Unassembled WGS sequence"/>
</dbReference>
<reference evidence="2" key="1">
    <citation type="submission" date="2016-02" db="EMBL/GenBank/DDBJ databases">
        <authorList>
            <person name="Schultz-Johansen M."/>
            <person name="Glaring M.A."/>
            <person name="Bech P.K."/>
            <person name="Stougaard P."/>
        </authorList>
    </citation>
    <scope>NUCLEOTIDE SEQUENCE [LARGE SCALE GENOMIC DNA]</scope>
    <source>
        <strain evidence="2">S66</strain>
    </source>
</reference>
<evidence type="ECO:0000313" key="1">
    <source>
        <dbReference type="EMBL" id="KXI27332.1"/>
    </source>
</evidence>
<dbReference type="EMBL" id="LSNE01000011">
    <property type="protein sequence ID" value="KXI27332.1"/>
    <property type="molecule type" value="Genomic_DNA"/>
</dbReference>
<dbReference type="RefSeq" id="WP_068380610.1">
    <property type="nucleotide sequence ID" value="NZ_LSNE01000011.1"/>
</dbReference>
<dbReference type="AlphaFoldDB" id="A0A148KLZ9"/>
<proteinExistence type="predicted"/>
<protein>
    <submittedName>
        <fullName evidence="1">Uncharacterized protein</fullName>
    </submittedName>
</protein>
<organism evidence="1 2">
    <name type="scientific">Paraglaciecola hydrolytica</name>
    <dbReference type="NCBI Taxonomy" id="1799789"/>
    <lineage>
        <taxon>Bacteria</taxon>
        <taxon>Pseudomonadati</taxon>
        <taxon>Pseudomonadota</taxon>
        <taxon>Gammaproteobacteria</taxon>
        <taxon>Alteromonadales</taxon>
        <taxon>Alteromonadaceae</taxon>
        <taxon>Paraglaciecola</taxon>
    </lineage>
</organism>